<feature type="region of interest" description="Disordered" evidence="1">
    <location>
        <begin position="1"/>
        <end position="23"/>
    </location>
</feature>
<evidence type="ECO:0000313" key="2">
    <source>
        <dbReference type="EMBL" id="EMB13471.1"/>
    </source>
</evidence>
<dbReference type="PATRIC" id="fig|1263867.3.peg.6107"/>
<accession>M2A3C3</accession>
<evidence type="ECO:0000313" key="3">
    <source>
        <dbReference type="Proteomes" id="UP000011529"/>
    </source>
</evidence>
<protein>
    <submittedName>
        <fullName evidence="2">Uncharacterized protein</fullName>
    </submittedName>
</protein>
<proteinExistence type="predicted"/>
<feature type="compositionally biased region" description="Basic and acidic residues" evidence="1">
    <location>
        <begin position="12"/>
        <end position="23"/>
    </location>
</feature>
<name>M2A3C3_9BACT</name>
<sequence>MATTYRASPASHQDHRSAKRQIDRFSPWRKRFAETAGKSLAIGSVAKIAAF</sequence>
<dbReference type="Proteomes" id="UP000011529">
    <property type="component" value="Unassembled WGS sequence"/>
</dbReference>
<dbReference type="AlphaFoldDB" id="M2A3C3"/>
<organism evidence="2 3">
    <name type="scientific">Rhodopirellula europaea 6C</name>
    <dbReference type="NCBI Taxonomy" id="1263867"/>
    <lineage>
        <taxon>Bacteria</taxon>
        <taxon>Pseudomonadati</taxon>
        <taxon>Planctomycetota</taxon>
        <taxon>Planctomycetia</taxon>
        <taxon>Pirellulales</taxon>
        <taxon>Pirellulaceae</taxon>
        <taxon>Rhodopirellula</taxon>
    </lineage>
</organism>
<reference evidence="2" key="1">
    <citation type="submission" date="2012-11" db="EMBL/GenBank/DDBJ databases">
        <title>Permanent draft genomes of Rhodopirellula europaea strain SH398 and 6C.</title>
        <authorList>
            <person name="Richter M."/>
            <person name="Richter-Heitmann T."/>
            <person name="Frank C."/>
            <person name="Harder J."/>
            <person name="Glockner F.O."/>
        </authorList>
    </citation>
    <scope>NUCLEOTIDE SEQUENCE</scope>
    <source>
        <strain evidence="2">6C</strain>
    </source>
</reference>
<reference evidence="2" key="2">
    <citation type="journal article" date="2013" name="Mar. Genomics">
        <title>Expression of sulfatases in Rhodopirellula baltica and the diversity of sulfatases in the genus Rhodopirellula.</title>
        <authorList>
            <person name="Wegner C.E."/>
            <person name="Richter-Heitmann T."/>
            <person name="Klindworth A."/>
            <person name="Klockow C."/>
            <person name="Richter M."/>
            <person name="Achstetter T."/>
            <person name="Glockner F.O."/>
            <person name="Harder J."/>
        </authorList>
    </citation>
    <scope>NUCLEOTIDE SEQUENCE [LARGE SCALE GENOMIC DNA]</scope>
    <source>
        <strain evidence="2">6C</strain>
    </source>
</reference>
<comment type="caution">
    <text evidence="2">The sequence shown here is derived from an EMBL/GenBank/DDBJ whole genome shotgun (WGS) entry which is preliminary data.</text>
</comment>
<dbReference type="EMBL" id="ANMO01000257">
    <property type="protein sequence ID" value="EMB13471.1"/>
    <property type="molecule type" value="Genomic_DNA"/>
</dbReference>
<evidence type="ECO:0000256" key="1">
    <source>
        <dbReference type="SAM" id="MobiDB-lite"/>
    </source>
</evidence>
<gene>
    <name evidence="2" type="ORF">RE6C_05699</name>
</gene>
<keyword evidence="3" id="KW-1185">Reference proteome</keyword>